<dbReference type="EMBL" id="CP096040">
    <property type="protein sequence ID" value="USQ97831.1"/>
    <property type="molecule type" value="Genomic_DNA"/>
</dbReference>
<dbReference type="Proteomes" id="UP001057520">
    <property type="component" value="Chromosome"/>
</dbReference>
<proteinExistence type="inferred from homology"/>
<gene>
    <name evidence="8" type="ORF">MZV50_09950</name>
</gene>
<keyword evidence="9" id="KW-1185">Reference proteome</keyword>
<comment type="subcellular location">
    <subcellularLocation>
        <location evidence="1">Membrane</location>
        <topology evidence="1">Multi-pass membrane protein</topology>
    </subcellularLocation>
</comment>
<evidence type="ECO:0000256" key="1">
    <source>
        <dbReference type="ARBA" id="ARBA00004141"/>
    </source>
</evidence>
<keyword evidence="3 6" id="KW-0812">Transmembrane</keyword>
<accession>A0ABY4ZYH5</accession>
<evidence type="ECO:0000256" key="3">
    <source>
        <dbReference type="ARBA" id="ARBA00022692"/>
    </source>
</evidence>
<dbReference type="PANTHER" id="PTHR43461">
    <property type="entry name" value="TRANSMEMBRANE PROTEIN 256"/>
    <property type="match status" value="1"/>
</dbReference>
<organism evidence="8 9">
    <name type="scientific">Caulobacter segnis</name>
    <dbReference type="NCBI Taxonomy" id="88688"/>
    <lineage>
        <taxon>Bacteria</taxon>
        <taxon>Pseudomonadati</taxon>
        <taxon>Pseudomonadota</taxon>
        <taxon>Alphaproteobacteria</taxon>
        <taxon>Caulobacterales</taxon>
        <taxon>Caulobacteraceae</taxon>
        <taxon>Caulobacter</taxon>
    </lineage>
</organism>
<keyword evidence="4 6" id="KW-1133">Transmembrane helix</keyword>
<evidence type="ECO:0000313" key="9">
    <source>
        <dbReference type="Proteomes" id="UP001057520"/>
    </source>
</evidence>
<feature type="transmembrane region" description="Helical" evidence="6">
    <location>
        <begin position="67"/>
        <end position="90"/>
    </location>
</feature>
<dbReference type="InterPro" id="IPR006696">
    <property type="entry name" value="DUF423"/>
</dbReference>
<dbReference type="Pfam" id="PF04241">
    <property type="entry name" value="DUF423"/>
    <property type="match status" value="1"/>
</dbReference>
<protein>
    <submittedName>
        <fullName evidence="8">DUF423 domain-containing protein</fullName>
    </submittedName>
</protein>
<feature type="chain" id="PRO_5046800505" evidence="7">
    <location>
        <begin position="28"/>
        <end position="129"/>
    </location>
</feature>
<reference evidence="8 9" key="1">
    <citation type="submission" date="2022-04" db="EMBL/GenBank/DDBJ databases">
        <title>Genome sequence of soybean root-associated Caulobacter segnis RL271.</title>
        <authorList>
            <person name="Longley R."/>
            <person name="Bonito G."/>
            <person name="Trigodet F."/>
            <person name="Crosson S."/>
            <person name="Fiebig A."/>
        </authorList>
    </citation>
    <scope>NUCLEOTIDE SEQUENCE [LARGE SCALE GENOMIC DNA]</scope>
    <source>
        <strain evidence="8 9">RL271</strain>
    </source>
</reference>
<feature type="transmembrane region" description="Helical" evidence="6">
    <location>
        <begin position="43"/>
        <end position="60"/>
    </location>
</feature>
<evidence type="ECO:0000256" key="4">
    <source>
        <dbReference type="ARBA" id="ARBA00022989"/>
    </source>
</evidence>
<feature type="transmembrane region" description="Helical" evidence="6">
    <location>
        <begin position="96"/>
        <end position="120"/>
    </location>
</feature>
<evidence type="ECO:0000256" key="7">
    <source>
        <dbReference type="SAM" id="SignalP"/>
    </source>
</evidence>
<feature type="signal peptide" evidence="7">
    <location>
        <begin position="1"/>
        <end position="27"/>
    </location>
</feature>
<evidence type="ECO:0000256" key="6">
    <source>
        <dbReference type="SAM" id="Phobius"/>
    </source>
</evidence>
<evidence type="ECO:0000256" key="5">
    <source>
        <dbReference type="ARBA" id="ARBA00023136"/>
    </source>
</evidence>
<sequence>MKAWTPRIWTGLAAISGLLAVGFGAFAAHGVTEPKPVEWLTKGSHYQMVHALAVIGAVALHRIGLKGMGLVAGLFLFGTLVFSGSLYAMALGGPRILGAITPIGGLSFMIGWAVLAWRGFSWRDEAPKS</sequence>
<evidence type="ECO:0000313" key="8">
    <source>
        <dbReference type="EMBL" id="USQ97831.1"/>
    </source>
</evidence>
<name>A0ABY4ZYH5_9CAUL</name>
<comment type="similarity">
    <text evidence="2">Belongs to the UPF0382 family.</text>
</comment>
<keyword evidence="7" id="KW-0732">Signal</keyword>
<dbReference type="PANTHER" id="PTHR43461:SF1">
    <property type="entry name" value="TRANSMEMBRANE PROTEIN 256"/>
    <property type="match status" value="1"/>
</dbReference>
<evidence type="ECO:0000256" key="2">
    <source>
        <dbReference type="ARBA" id="ARBA00009694"/>
    </source>
</evidence>
<keyword evidence="5 6" id="KW-0472">Membrane</keyword>